<dbReference type="OrthoDB" id="9995375at2759"/>
<dbReference type="SMART" id="SM00322">
    <property type="entry name" value="KH"/>
    <property type="match status" value="1"/>
</dbReference>
<keyword evidence="5" id="KW-1185">Reference proteome</keyword>
<sequence length="184" mass="20299">MKTGATIKIKRCNNPVKNNSSDRICIISGSAEGVKLAKTIVQNIIDNVPVIDSYEFYVPYRTVKHILGKGRRNLLKIQEASNAKVIIDDSDLDYRSFSNPANYSYGDPSKDGKKRIIVHGTVEQIEVAVKLIGEKVELEDGVDAMLQDFCPIRVPGAYSKLLTDELPDDPKLSRIILSPLPAGT</sequence>
<evidence type="ECO:0000259" key="3">
    <source>
        <dbReference type="SMART" id="SM00322"/>
    </source>
</evidence>
<dbReference type="Gene3D" id="3.30.1370.10">
    <property type="entry name" value="K Homology domain, type 1"/>
    <property type="match status" value="2"/>
</dbReference>
<dbReference type="PROSITE" id="PS50084">
    <property type="entry name" value="KH_TYPE_1"/>
    <property type="match status" value="1"/>
</dbReference>
<keyword evidence="1" id="KW-0677">Repeat</keyword>
<evidence type="ECO:0000313" key="5">
    <source>
        <dbReference type="Proteomes" id="UP000008237"/>
    </source>
</evidence>
<dbReference type="InterPro" id="IPR036612">
    <property type="entry name" value="KH_dom_type_1_sf"/>
</dbReference>
<name>E2BAZ7_HARSA</name>
<dbReference type="Proteomes" id="UP000008237">
    <property type="component" value="Unassembled WGS sequence"/>
</dbReference>
<keyword evidence="2" id="KW-0694">RNA-binding</keyword>
<dbReference type="Pfam" id="PF00013">
    <property type="entry name" value="KH_1"/>
    <property type="match status" value="2"/>
</dbReference>
<accession>E2BAZ7</accession>
<reference evidence="4 5" key="1">
    <citation type="journal article" date="2010" name="Science">
        <title>Genomic comparison of the ants Camponotus floridanus and Harpegnathos saltator.</title>
        <authorList>
            <person name="Bonasio R."/>
            <person name="Zhang G."/>
            <person name="Ye C."/>
            <person name="Mutti N.S."/>
            <person name="Fang X."/>
            <person name="Qin N."/>
            <person name="Donahue G."/>
            <person name="Yang P."/>
            <person name="Li Q."/>
            <person name="Li C."/>
            <person name="Zhang P."/>
            <person name="Huang Z."/>
            <person name="Berger S.L."/>
            <person name="Reinberg D."/>
            <person name="Wang J."/>
            <person name="Liebig J."/>
        </authorList>
    </citation>
    <scope>NUCLEOTIDE SEQUENCE [LARGE SCALE GENOMIC DNA]</scope>
    <source>
        <strain evidence="4 5">R22 G/1</strain>
    </source>
</reference>
<dbReference type="EMBL" id="GL446901">
    <property type="protein sequence ID" value="EFN87088.1"/>
    <property type="molecule type" value="Genomic_DNA"/>
</dbReference>
<feature type="domain" description="K Homology" evidence="3">
    <location>
        <begin position="50"/>
        <end position="137"/>
    </location>
</feature>
<dbReference type="AlphaFoldDB" id="E2BAZ7"/>
<organism evidence="5">
    <name type="scientific">Harpegnathos saltator</name>
    <name type="common">Jerdon's jumping ant</name>
    <dbReference type="NCBI Taxonomy" id="610380"/>
    <lineage>
        <taxon>Eukaryota</taxon>
        <taxon>Metazoa</taxon>
        <taxon>Ecdysozoa</taxon>
        <taxon>Arthropoda</taxon>
        <taxon>Hexapoda</taxon>
        <taxon>Insecta</taxon>
        <taxon>Pterygota</taxon>
        <taxon>Neoptera</taxon>
        <taxon>Endopterygota</taxon>
        <taxon>Hymenoptera</taxon>
        <taxon>Apocrita</taxon>
        <taxon>Aculeata</taxon>
        <taxon>Formicoidea</taxon>
        <taxon>Formicidae</taxon>
        <taxon>Ponerinae</taxon>
        <taxon>Ponerini</taxon>
        <taxon>Harpegnathos</taxon>
    </lineage>
</organism>
<dbReference type="InterPro" id="IPR004088">
    <property type="entry name" value="KH_dom_type_1"/>
</dbReference>
<dbReference type="PANTHER" id="PTHR10288">
    <property type="entry name" value="KH DOMAIN CONTAINING RNA BINDING PROTEIN"/>
    <property type="match status" value="1"/>
</dbReference>
<evidence type="ECO:0000256" key="1">
    <source>
        <dbReference type="ARBA" id="ARBA00022737"/>
    </source>
</evidence>
<dbReference type="GO" id="GO:0003723">
    <property type="term" value="F:RNA binding"/>
    <property type="evidence" value="ECO:0007669"/>
    <property type="project" value="UniProtKB-UniRule"/>
</dbReference>
<dbReference type="GO" id="GO:0010468">
    <property type="term" value="P:regulation of gene expression"/>
    <property type="evidence" value="ECO:0007669"/>
    <property type="project" value="UniProtKB-ARBA"/>
</dbReference>
<dbReference type="SUPFAM" id="SSF54791">
    <property type="entry name" value="Eukaryotic type KH-domain (KH-domain type I)"/>
    <property type="match status" value="2"/>
</dbReference>
<protein>
    <recommendedName>
        <fullName evidence="3">K Homology domain-containing protein</fullName>
    </recommendedName>
</protein>
<evidence type="ECO:0000256" key="2">
    <source>
        <dbReference type="PROSITE-ProRule" id="PRU00117"/>
    </source>
</evidence>
<proteinExistence type="predicted"/>
<dbReference type="InParanoid" id="E2BAZ7"/>
<dbReference type="InterPro" id="IPR004087">
    <property type="entry name" value="KH_dom"/>
</dbReference>
<gene>
    <name evidence="4" type="ORF">EAI_06764</name>
</gene>
<evidence type="ECO:0000313" key="4">
    <source>
        <dbReference type="EMBL" id="EFN87088.1"/>
    </source>
</evidence>